<accession>A0ABQ3VHU8</accession>
<dbReference type="EMBL" id="BNJJ01000009">
    <property type="protein sequence ID" value="GHO85630.1"/>
    <property type="molecule type" value="Genomic_DNA"/>
</dbReference>
<evidence type="ECO:0000313" key="2">
    <source>
        <dbReference type="Proteomes" id="UP000635565"/>
    </source>
</evidence>
<organism evidence="1 2">
    <name type="scientific">Dictyobacter formicarum</name>
    <dbReference type="NCBI Taxonomy" id="2778368"/>
    <lineage>
        <taxon>Bacteria</taxon>
        <taxon>Bacillati</taxon>
        <taxon>Chloroflexota</taxon>
        <taxon>Ktedonobacteria</taxon>
        <taxon>Ktedonobacterales</taxon>
        <taxon>Dictyobacteraceae</taxon>
        <taxon>Dictyobacter</taxon>
    </lineage>
</organism>
<proteinExistence type="predicted"/>
<reference evidence="1 2" key="1">
    <citation type="journal article" date="2021" name="Int. J. Syst. Evol. Microbiol.">
        <title>Reticulibacter mediterranei gen. nov., sp. nov., within the new family Reticulibacteraceae fam. nov., and Ktedonospora formicarum gen. nov., sp. nov., Ktedonobacter robiniae sp. nov., Dictyobacter formicarum sp. nov. and Dictyobacter arantiisoli sp. nov., belonging to the class Ktedonobacteria.</title>
        <authorList>
            <person name="Yabe S."/>
            <person name="Zheng Y."/>
            <person name="Wang C.M."/>
            <person name="Sakai Y."/>
            <person name="Abe K."/>
            <person name="Yokota A."/>
            <person name="Donadio S."/>
            <person name="Cavaletti L."/>
            <person name="Monciardini P."/>
        </authorList>
    </citation>
    <scope>NUCLEOTIDE SEQUENCE [LARGE SCALE GENOMIC DNA]</scope>
    <source>
        <strain evidence="1 2">SOSP1-9</strain>
    </source>
</reference>
<keyword evidence="2" id="KW-1185">Reference proteome</keyword>
<dbReference type="Proteomes" id="UP000635565">
    <property type="component" value="Unassembled WGS sequence"/>
</dbReference>
<comment type="caution">
    <text evidence="1">The sequence shown here is derived from an EMBL/GenBank/DDBJ whole genome shotgun (WGS) entry which is preliminary data.</text>
</comment>
<protein>
    <submittedName>
        <fullName evidence="1">Uncharacterized protein</fullName>
    </submittedName>
</protein>
<gene>
    <name evidence="1" type="ORF">KSZ_36360</name>
</gene>
<sequence length="59" mass="6763">MDRIANGWPESDMSDSGQPLAILPFITNTLAHYDPLIEILALFVFTNIRLYNPYIDIDH</sequence>
<name>A0ABQ3VHU8_9CHLR</name>
<evidence type="ECO:0000313" key="1">
    <source>
        <dbReference type="EMBL" id="GHO85630.1"/>
    </source>
</evidence>